<evidence type="ECO:0000256" key="1">
    <source>
        <dbReference type="ARBA" id="ARBA00003125"/>
    </source>
</evidence>
<evidence type="ECO:0000256" key="8">
    <source>
        <dbReference type="ARBA" id="ARBA00023002"/>
    </source>
</evidence>
<dbReference type="InterPro" id="IPR005720">
    <property type="entry name" value="Dihydroorotate_DH_cat"/>
</dbReference>
<keyword evidence="9 11" id="KW-0472">Membrane</keyword>
<dbReference type="InterPro" id="IPR001295">
    <property type="entry name" value="Dihydroorotate_DH_CS"/>
</dbReference>
<feature type="binding site" evidence="11">
    <location>
        <position position="179"/>
    </location>
    <ligand>
        <name>substrate</name>
    </ligand>
</feature>
<evidence type="ECO:0000256" key="9">
    <source>
        <dbReference type="ARBA" id="ARBA00023136"/>
    </source>
</evidence>
<dbReference type="KEGG" id="nav:JQS30_06895"/>
<evidence type="ECO:0000256" key="3">
    <source>
        <dbReference type="ARBA" id="ARBA00005161"/>
    </source>
</evidence>
<dbReference type="PANTHER" id="PTHR48109">
    <property type="entry name" value="DIHYDROOROTATE DEHYDROGENASE (QUINONE), MITOCHONDRIAL-RELATED"/>
    <property type="match status" value="1"/>
</dbReference>
<feature type="binding site" evidence="11">
    <location>
        <begin position="252"/>
        <end position="253"/>
    </location>
    <ligand>
        <name>substrate</name>
    </ligand>
</feature>
<comment type="cofactor">
    <cofactor evidence="11">
        <name>FMN</name>
        <dbReference type="ChEBI" id="CHEBI:58210"/>
    </cofactor>
    <text evidence="11">Binds 1 FMN per subunit.</text>
</comment>
<dbReference type="GO" id="GO:0106430">
    <property type="term" value="F:dihydroorotate dehydrogenase (quinone) activity"/>
    <property type="evidence" value="ECO:0007669"/>
    <property type="project" value="UniProtKB-EC"/>
</dbReference>
<dbReference type="PROSITE" id="PS00911">
    <property type="entry name" value="DHODEHASE_1"/>
    <property type="match status" value="1"/>
</dbReference>
<comment type="pathway">
    <text evidence="3 11">Pyrimidine metabolism; UMP biosynthesis via de novo pathway; orotate from (S)-dihydroorotate (quinone route): step 1/1.</text>
</comment>
<evidence type="ECO:0000313" key="13">
    <source>
        <dbReference type="EMBL" id="QSB06616.1"/>
    </source>
</evidence>
<proteinExistence type="inferred from homology"/>
<keyword evidence="6 11" id="KW-0288">FMN</keyword>
<dbReference type="EMBL" id="CP070496">
    <property type="protein sequence ID" value="QSB06616.1"/>
    <property type="molecule type" value="Genomic_DNA"/>
</dbReference>
<comment type="similarity">
    <text evidence="4 11">Belongs to the dihydroorotate dehydrogenase family. Type 2 subfamily.</text>
</comment>
<feature type="binding site" evidence="11">
    <location>
        <position position="223"/>
    </location>
    <ligand>
        <name>FMN</name>
        <dbReference type="ChEBI" id="CHEBI:58210"/>
    </ligand>
</feature>
<dbReference type="CDD" id="cd04738">
    <property type="entry name" value="DHOD_2_like"/>
    <property type="match status" value="1"/>
</dbReference>
<dbReference type="GO" id="GO:0005737">
    <property type="term" value="C:cytoplasm"/>
    <property type="evidence" value="ECO:0007669"/>
    <property type="project" value="InterPro"/>
</dbReference>
<feature type="binding site" evidence="11">
    <location>
        <position position="72"/>
    </location>
    <ligand>
        <name>substrate</name>
    </ligand>
</feature>
<dbReference type="NCBIfam" id="TIGR01036">
    <property type="entry name" value="pyrD_sub2"/>
    <property type="match status" value="1"/>
</dbReference>
<evidence type="ECO:0000256" key="11">
    <source>
        <dbReference type="HAMAP-Rule" id="MF_00225"/>
    </source>
</evidence>
<evidence type="ECO:0000313" key="14">
    <source>
        <dbReference type="Proteomes" id="UP000662939"/>
    </source>
</evidence>
<feature type="active site" description="Nucleophile" evidence="11">
    <location>
        <position position="182"/>
    </location>
</feature>
<feature type="binding site" evidence="11">
    <location>
        <position position="305"/>
    </location>
    <ligand>
        <name>FMN</name>
        <dbReference type="ChEBI" id="CHEBI:58210"/>
    </ligand>
</feature>
<evidence type="ECO:0000256" key="5">
    <source>
        <dbReference type="ARBA" id="ARBA00022630"/>
    </source>
</evidence>
<reference evidence="13" key="1">
    <citation type="submission" date="2021-02" db="EMBL/GenBank/DDBJ databases">
        <title>Natronoglycomyces albus gen. nov., sp. nov, a haloalkaliphilic actinobacterium from a soda solonchak soil.</title>
        <authorList>
            <person name="Sorokin D.Y."/>
            <person name="Khijniak T.V."/>
            <person name="Zakharycheva A.P."/>
            <person name="Boueva O.V."/>
            <person name="Ariskina E.V."/>
            <person name="Hahnke R.L."/>
            <person name="Bunk B."/>
            <person name="Sproer C."/>
            <person name="Schumann P."/>
            <person name="Evtushenko L.I."/>
            <person name="Kublanov I.V."/>
        </authorList>
    </citation>
    <scope>NUCLEOTIDE SEQUENCE</scope>
    <source>
        <strain evidence="13">DSM 106290</strain>
    </source>
</reference>
<dbReference type="SUPFAM" id="SSF51395">
    <property type="entry name" value="FMN-linked oxidoreductases"/>
    <property type="match status" value="1"/>
</dbReference>
<feature type="binding site" evidence="11">
    <location>
        <position position="184"/>
    </location>
    <ligand>
        <name>substrate</name>
    </ligand>
</feature>
<feature type="binding site" evidence="11">
    <location>
        <begin position="68"/>
        <end position="72"/>
    </location>
    <ligand>
        <name>FMN</name>
        <dbReference type="ChEBI" id="CHEBI:58210"/>
    </ligand>
</feature>
<dbReference type="RefSeq" id="WP_213172627.1">
    <property type="nucleotide sequence ID" value="NZ_CP070496.1"/>
</dbReference>
<sequence>MLYEKLARPVLFRIGRGDAEKAHHSTLTMLEHVSDNRIIRQSMIKANQVYAPVTVAGVKFPNPIGLAAGMDKNGVAIGAWPALGFGFAEVGTVTWHPQPGNPQPRLFRLPGSQALINRMGFNNDGAQALAARLAISPPVNCPIGVSIGKSKITPLEEATSDYLESMRVLYRFADYFAVNVSSPNTPGLRSLQGAEQMRELLGALRAESESLAAGRPERPIFVKIAPDLTEPAIAELLEVCQDTGVTGVIATNTTLGRDGVLQQEESIAAEPGGLSGAPLRSISRAVVEFVHRETDGKMPIIGSGGVMSPDHAQSLFDAGASLVQLYSGLVYSGPSLVRRSARRAKRARRHRRAQPRR</sequence>
<comment type="catalytic activity">
    <reaction evidence="10 11">
        <text>(S)-dihydroorotate + a quinone = orotate + a quinol</text>
        <dbReference type="Rhea" id="RHEA:30187"/>
        <dbReference type="ChEBI" id="CHEBI:24646"/>
        <dbReference type="ChEBI" id="CHEBI:30839"/>
        <dbReference type="ChEBI" id="CHEBI:30864"/>
        <dbReference type="ChEBI" id="CHEBI:132124"/>
        <dbReference type="EC" id="1.3.5.2"/>
    </reaction>
</comment>
<dbReference type="InterPro" id="IPR013785">
    <property type="entry name" value="Aldolase_TIM"/>
</dbReference>
<dbReference type="Pfam" id="PF01180">
    <property type="entry name" value="DHO_dh"/>
    <property type="match status" value="1"/>
</dbReference>
<keyword evidence="7 11" id="KW-0665">Pyrimidine biosynthesis</keyword>
<evidence type="ECO:0000259" key="12">
    <source>
        <dbReference type="Pfam" id="PF01180"/>
    </source>
</evidence>
<keyword evidence="14" id="KW-1185">Reference proteome</keyword>
<feature type="binding site" evidence="11">
    <location>
        <position position="179"/>
    </location>
    <ligand>
        <name>FMN</name>
        <dbReference type="ChEBI" id="CHEBI:58210"/>
    </ligand>
</feature>
<evidence type="ECO:0000256" key="6">
    <source>
        <dbReference type="ARBA" id="ARBA00022643"/>
    </source>
</evidence>
<dbReference type="PANTHER" id="PTHR48109:SF4">
    <property type="entry name" value="DIHYDROOROTATE DEHYDROGENASE (QUINONE), MITOCHONDRIAL"/>
    <property type="match status" value="1"/>
</dbReference>
<dbReference type="GO" id="GO:0044205">
    <property type="term" value="P:'de novo' UMP biosynthetic process"/>
    <property type="evidence" value="ECO:0007669"/>
    <property type="project" value="UniProtKB-UniRule"/>
</dbReference>
<name>A0A895XVR0_9ACTN</name>
<gene>
    <name evidence="11" type="primary">pyrD</name>
    <name evidence="13" type="ORF">JQS30_06895</name>
</gene>
<evidence type="ECO:0000256" key="10">
    <source>
        <dbReference type="ARBA" id="ARBA00048639"/>
    </source>
</evidence>
<dbReference type="NCBIfam" id="NF003652">
    <property type="entry name" value="PRK05286.2-5"/>
    <property type="match status" value="1"/>
</dbReference>
<accession>A0A895XVR0</accession>
<keyword evidence="5 11" id="KW-0285">Flavoprotein</keyword>
<dbReference type="InterPro" id="IPR050074">
    <property type="entry name" value="DHO_dehydrogenase"/>
</dbReference>
<dbReference type="HAMAP" id="MF_00225">
    <property type="entry name" value="DHO_dh_type2"/>
    <property type="match status" value="1"/>
</dbReference>
<dbReference type="PROSITE" id="PS00912">
    <property type="entry name" value="DHODEHASE_2"/>
    <property type="match status" value="1"/>
</dbReference>
<evidence type="ECO:0000256" key="2">
    <source>
        <dbReference type="ARBA" id="ARBA00004370"/>
    </source>
</evidence>
<protein>
    <recommendedName>
        <fullName evidence="11">Dihydroorotate dehydrogenase (quinone)</fullName>
        <ecNumber evidence="11">1.3.5.2</ecNumber>
    </recommendedName>
    <alternativeName>
        <fullName evidence="11">DHOdehase</fullName>
        <shortName evidence="11">DHOD</shortName>
        <shortName evidence="11">DHODase</shortName>
    </alternativeName>
    <alternativeName>
        <fullName evidence="11">Dihydroorotate oxidase</fullName>
    </alternativeName>
</protein>
<dbReference type="Gene3D" id="3.20.20.70">
    <property type="entry name" value="Aldolase class I"/>
    <property type="match status" value="1"/>
</dbReference>
<feature type="domain" description="Dihydroorotate dehydrogenase catalytic" evidence="12">
    <location>
        <begin position="53"/>
        <end position="339"/>
    </location>
</feature>
<comment type="function">
    <text evidence="1 11">Catalyzes the conversion of dihydroorotate to orotate with quinone as electron acceptor.</text>
</comment>
<comment type="subcellular location">
    <subcellularLocation>
        <location evidence="11">Cell membrane</location>
        <topology evidence="11">Peripheral membrane protein</topology>
    </subcellularLocation>
    <subcellularLocation>
        <location evidence="2">Membrane</location>
    </subcellularLocation>
</comment>
<dbReference type="UniPathway" id="UPA00070">
    <property type="reaction ID" value="UER00946"/>
</dbReference>
<keyword evidence="11" id="KW-1003">Cell membrane</keyword>
<organism evidence="13 14">
    <name type="scientific">Natronoglycomyces albus</name>
    <dbReference type="NCBI Taxonomy" id="2811108"/>
    <lineage>
        <taxon>Bacteria</taxon>
        <taxon>Bacillati</taxon>
        <taxon>Actinomycetota</taxon>
        <taxon>Actinomycetes</taxon>
        <taxon>Glycomycetales</taxon>
        <taxon>Glycomycetaceae</taxon>
        <taxon>Natronoglycomyces</taxon>
    </lineage>
</organism>
<evidence type="ECO:0000256" key="4">
    <source>
        <dbReference type="ARBA" id="ARBA00005359"/>
    </source>
</evidence>
<dbReference type="GO" id="GO:0005886">
    <property type="term" value="C:plasma membrane"/>
    <property type="evidence" value="ECO:0007669"/>
    <property type="project" value="UniProtKB-SubCell"/>
</dbReference>
<dbReference type="AlphaFoldDB" id="A0A895XVR0"/>
<feature type="binding site" evidence="11">
    <location>
        <position position="276"/>
    </location>
    <ligand>
        <name>FMN</name>
        <dbReference type="ChEBI" id="CHEBI:58210"/>
    </ligand>
</feature>
<feature type="binding site" evidence="11">
    <location>
        <begin position="326"/>
        <end position="327"/>
    </location>
    <ligand>
        <name>FMN</name>
        <dbReference type="ChEBI" id="CHEBI:58210"/>
    </ligand>
</feature>
<dbReference type="InterPro" id="IPR005719">
    <property type="entry name" value="Dihydroorotate_DH_2"/>
</dbReference>
<feature type="binding site" evidence="11">
    <location>
        <position position="251"/>
    </location>
    <ligand>
        <name>FMN</name>
        <dbReference type="ChEBI" id="CHEBI:58210"/>
    </ligand>
</feature>
<feature type="binding site" evidence="11">
    <location>
        <begin position="117"/>
        <end position="121"/>
    </location>
    <ligand>
        <name>substrate</name>
    </ligand>
</feature>
<keyword evidence="8 11" id="KW-0560">Oxidoreductase</keyword>
<dbReference type="EC" id="1.3.5.2" evidence="11"/>
<dbReference type="GO" id="GO:0006207">
    <property type="term" value="P:'de novo' pyrimidine nucleobase biosynthetic process"/>
    <property type="evidence" value="ECO:0007669"/>
    <property type="project" value="UniProtKB-UniRule"/>
</dbReference>
<feature type="binding site" evidence="11">
    <location>
        <position position="146"/>
    </location>
    <ligand>
        <name>FMN</name>
        <dbReference type="ChEBI" id="CHEBI:58210"/>
    </ligand>
</feature>
<evidence type="ECO:0000256" key="7">
    <source>
        <dbReference type="ARBA" id="ARBA00022975"/>
    </source>
</evidence>
<feature type="binding site" evidence="11">
    <location>
        <position position="92"/>
    </location>
    <ligand>
        <name>FMN</name>
        <dbReference type="ChEBI" id="CHEBI:58210"/>
    </ligand>
</feature>
<comment type="subunit">
    <text evidence="11">Monomer.</text>
</comment>
<dbReference type="Proteomes" id="UP000662939">
    <property type="component" value="Chromosome"/>
</dbReference>